<evidence type="ECO:0000256" key="1">
    <source>
        <dbReference type="SAM" id="MobiDB-lite"/>
    </source>
</evidence>
<accession>A0A135TIZ5</accession>
<evidence type="ECO:0000313" key="3">
    <source>
        <dbReference type="Proteomes" id="UP000070328"/>
    </source>
</evidence>
<feature type="compositionally biased region" description="Basic and acidic residues" evidence="1">
    <location>
        <begin position="191"/>
        <end position="209"/>
    </location>
</feature>
<reference evidence="2 3" key="1">
    <citation type="submission" date="2014-02" db="EMBL/GenBank/DDBJ databases">
        <title>The genome sequence of Colletotrichum simmondsii CBS122122.</title>
        <authorList>
            <person name="Baroncelli R."/>
            <person name="Thon M.R."/>
        </authorList>
    </citation>
    <scope>NUCLEOTIDE SEQUENCE [LARGE SCALE GENOMIC DNA]</scope>
    <source>
        <strain evidence="2 3">CBS122122</strain>
    </source>
</reference>
<protein>
    <submittedName>
        <fullName evidence="2">Uncharacterized protein</fullName>
    </submittedName>
</protein>
<comment type="caution">
    <text evidence="2">The sequence shown here is derived from an EMBL/GenBank/DDBJ whole genome shotgun (WGS) entry which is preliminary data.</text>
</comment>
<dbReference type="AlphaFoldDB" id="A0A135TIZ5"/>
<organism evidence="2 3">
    <name type="scientific">Colletotrichum simmondsii</name>
    <dbReference type="NCBI Taxonomy" id="703756"/>
    <lineage>
        <taxon>Eukaryota</taxon>
        <taxon>Fungi</taxon>
        <taxon>Dikarya</taxon>
        <taxon>Ascomycota</taxon>
        <taxon>Pezizomycotina</taxon>
        <taxon>Sordariomycetes</taxon>
        <taxon>Hypocreomycetidae</taxon>
        <taxon>Glomerellales</taxon>
        <taxon>Glomerellaceae</taxon>
        <taxon>Colletotrichum</taxon>
        <taxon>Colletotrichum acutatum species complex</taxon>
    </lineage>
</organism>
<gene>
    <name evidence="2" type="ORF">CSIM01_11008</name>
</gene>
<dbReference type="Proteomes" id="UP000070328">
    <property type="component" value="Unassembled WGS sequence"/>
</dbReference>
<evidence type="ECO:0000313" key="2">
    <source>
        <dbReference type="EMBL" id="KXH48049.1"/>
    </source>
</evidence>
<keyword evidence="3" id="KW-1185">Reference proteome</keyword>
<feature type="region of interest" description="Disordered" evidence="1">
    <location>
        <begin position="125"/>
        <end position="144"/>
    </location>
</feature>
<proteinExistence type="predicted"/>
<sequence>MTDLAGTPDDFSPPIAIPNPARASTLMTTPTPLDRGFLCFSAHSSSLTPSHPHPLLVLTPPRLCVSPKQGASRAPDTYLIHAGKRGCLQEERAREPASRRLPLSTRTPFFRSPKLTRPGSLLVLLGPSTPRPRCPKPQEGQSKDATVALLPGRTNQVSERVTTYCSPLLHLDSSSGWDSTNVGRVRTGTETTERRERQALRRDTDEERKARISVTSPTLLLSLTLTHYLETDRLYSLLAHQTFQQSHSYCN</sequence>
<name>A0A135TIZ5_9PEZI</name>
<feature type="region of interest" description="Disordered" evidence="1">
    <location>
        <begin position="180"/>
        <end position="209"/>
    </location>
</feature>
<dbReference type="EMBL" id="JFBX01000143">
    <property type="protein sequence ID" value="KXH48049.1"/>
    <property type="molecule type" value="Genomic_DNA"/>
</dbReference>
<feature type="region of interest" description="Disordered" evidence="1">
    <location>
        <begin position="1"/>
        <end position="22"/>
    </location>
</feature>